<protein>
    <submittedName>
        <fullName evidence="4">GNAT family N-acetyltransferase</fullName>
    </submittedName>
</protein>
<reference evidence="4" key="1">
    <citation type="submission" date="2021-01" db="EMBL/GenBank/DDBJ databases">
        <title>Lacisediminihabitans sp. nov. strain G11-30, isolated from Antarctic Soil.</title>
        <authorList>
            <person name="Li J."/>
        </authorList>
    </citation>
    <scope>NUCLEOTIDE SEQUENCE</scope>
    <source>
        <strain evidence="4">G11-30</strain>
    </source>
</reference>
<dbReference type="GO" id="GO:0016747">
    <property type="term" value="F:acyltransferase activity, transferring groups other than amino-acyl groups"/>
    <property type="evidence" value="ECO:0007669"/>
    <property type="project" value="InterPro"/>
</dbReference>
<gene>
    <name evidence="4" type="ORF">IV501_15790</name>
</gene>
<dbReference type="PANTHER" id="PTHR43877">
    <property type="entry name" value="AMINOALKYLPHOSPHONATE N-ACETYLTRANSFERASE-RELATED-RELATED"/>
    <property type="match status" value="1"/>
</dbReference>
<dbReference type="Proteomes" id="UP000636458">
    <property type="component" value="Unassembled WGS sequence"/>
</dbReference>
<sequence>MTETTIQIRRATTDDALPLASLAAATFPLACPPSTARSAIDAFIAQHLSLERFEGYLADPTREIFVAEGSVGDTILGQTMVGHALLGYTMLVYGEPYDADVAVAITHRPTVELSKCYTAAEAHGRGVAPALIAASVDSARERGAEGMWLGVSQLNARANRFYEKNGFERVGIKLFWVGDERNEDFVRERAL</sequence>
<keyword evidence="1" id="KW-0808">Transferase</keyword>
<dbReference type="InterPro" id="IPR016181">
    <property type="entry name" value="Acyl_CoA_acyltransferase"/>
</dbReference>
<evidence type="ECO:0000256" key="1">
    <source>
        <dbReference type="ARBA" id="ARBA00022679"/>
    </source>
</evidence>
<evidence type="ECO:0000259" key="3">
    <source>
        <dbReference type="PROSITE" id="PS51186"/>
    </source>
</evidence>
<dbReference type="InterPro" id="IPR000182">
    <property type="entry name" value="GNAT_dom"/>
</dbReference>
<keyword evidence="2" id="KW-0012">Acyltransferase</keyword>
<dbReference type="Pfam" id="PF00583">
    <property type="entry name" value="Acetyltransf_1"/>
    <property type="match status" value="1"/>
</dbReference>
<name>A0A934SP85_9MICO</name>
<dbReference type="CDD" id="cd04301">
    <property type="entry name" value="NAT_SF"/>
    <property type="match status" value="1"/>
</dbReference>
<evidence type="ECO:0000256" key="2">
    <source>
        <dbReference type="ARBA" id="ARBA00023315"/>
    </source>
</evidence>
<proteinExistence type="predicted"/>
<keyword evidence="5" id="KW-1185">Reference proteome</keyword>
<accession>A0A934SP85</accession>
<dbReference type="Gene3D" id="3.40.630.30">
    <property type="match status" value="1"/>
</dbReference>
<dbReference type="PROSITE" id="PS51186">
    <property type="entry name" value="GNAT"/>
    <property type="match status" value="1"/>
</dbReference>
<comment type="caution">
    <text evidence="4">The sequence shown here is derived from an EMBL/GenBank/DDBJ whole genome shotgun (WGS) entry which is preliminary data.</text>
</comment>
<dbReference type="RefSeq" id="WP_200557281.1">
    <property type="nucleotide sequence ID" value="NZ_JAEPES010000006.1"/>
</dbReference>
<feature type="domain" description="N-acetyltransferase" evidence="3">
    <location>
        <begin position="6"/>
        <end position="191"/>
    </location>
</feature>
<evidence type="ECO:0000313" key="4">
    <source>
        <dbReference type="EMBL" id="MBK4349091.1"/>
    </source>
</evidence>
<dbReference type="EMBL" id="JAEPES010000006">
    <property type="protein sequence ID" value="MBK4349091.1"/>
    <property type="molecule type" value="Genomic_DNA"/>
</dbReference>
<dbReference type="AlphaFoldDB" id="A0A934SP85"/>
<dbReference type="SUPFAM" id="SSF55729">
    <property type="entry name" value="Acyl-CoA N-acyltransferases (Nat)"/>
    <property type="match status" value="1"/>
</dbReference>
<evidence type="ECO:0000313" key="5">
    <source>
        <dbReference type="Proteomes" id="UP000636458"/>
    </source>
</evidence>
<organism evidence="4 5">
    <name type="scientific">Lacisediminihabitans changchengi</name>
    <dbReference type="NCBI Taxonomy" id="2787634"/>
    <lineage>
        <taxon>Bacteria</taxon>
        <taxon>Bacillati</taxon>
        <taxon>Actinomycetota</taxon>
        <taxon>Actinomycetes</taxon>
        <taxon>Micrococcales</taxon>
        <taxon>Microbacteriaceae</taxon>
        <taxon>Lacisediminihabitans</taxon>
    </lineage>
</organism>
<dbReference type="InterPro" id="IPR050832">
    <property type="entry name" value="Bact_Acetyltransf"/>
</dbReference>